<sequence length="402" mass="42941">MALIKNILLKSLAILAASRAVSAHSWVEEVRKIDLSGAFEGGVGRSMHWMNRTADGFSDDKVQNKILDTKPNPAICKPIDGAYYAGANRLNASAGDYVALVYQENGHVTQPFLTPRPYRDGLVSIYGTMQHEDNDGINDVLNSWTADGKGGNGKGQLLATHYYDDGQCYQNAGQDFNIKIYAERQKKYGLSELYCQSDFQLPEDLPETGTYTVMWVWDWPLIVTDTTNSTEIYTSCAEITLEPRNSSSTVQAMKFSKDTPVNSAAISSQLFDMYEATGLGIGTSPPGAPTTTPAEDSTATADVSATTTAADSTSTSKKHHHGIKTVTVTAAAETTTQWKTVTAGAGNAAQPETSQTASSSTQATSSAADSSPAAPTSSVPVVSVSKFLKARATGHARREVLP</sequence>
<protein>
    <submittedName>
        <fullName evidence="1">Uncharacterized protein</fullName>
    </submittedName>
</protein>
<reference evidence="1 2" key="1">
    <citation type="journal article" date="2022" name="New Phytol.">
        <title>Ecological generalism drives hyperdiversity of secondary metabolite gene clusters in xylarialean endophytes.</title>
        <authorList>
            <person name="Franco M.E.E."/>
            <person name="Wisecaver J.H."/>
            <person name="Arnold A.E."/>
            <person name="Ju Y.M."/>
            <person name="Slot J.C."/>
            <person name="Ahrendt S."/>
            <person name="Moore L.P."/>
            <person name="Eastman K.E."/>
            <person name="Scott K."/>
            <person name="Konkel Z."/>
            <person name="Mondo S.J."/>
            <person name="Kuo A."/>
            <person name="Hayes R.D."/>
            <person name="Haridas S."/>
            <person name="Andreopoulos B."/>
            <person name="Riley R."/>
            <person name="LaButti K."/>
            <person name="Pangilinan J."/>
            <person name="Lipzen A."/>
            <person name="Amirebrahimi M."/>
            <person name="Yan J."/>
            <person name="Adam C."/>
            <person name="Keymanesh K."/>
            <person name="Ng V."/>
            <person name="Louie K."/>
            <person name="Northen T."/>
            <person name="Drula E."/>
            <person name="Henrissat B."/>
            <person name="Hsieh H.M."/>
            <person name="Youens-Clark K."/>
            <person name="Lutzoni F."/>
            <person name="Miadlikowska J."/>
            <person name="Eastwood D.C."/>
            <person name="Hamelin R.C."/>
            <person name="Grigoriev I.V."/>
            <person name="U'Ren J.M."/>
        </authorList>
    </citation>
    <scope>NUCLEOTIDE SEQUENCE [LARGE SCALE GENOMIC DNA]</scope>
    <source>
        <strain evidence="1 2">CBS 119005</strain>
    </source>
</reference>
<dbReference type="Proteomes" id="UP001497700">
    <property type="component" value="Unassembled WGS sequence"/>
</dbReference>
<gene>
    <name evidence="1" type="ORF">F4820DRAFT_287811</name>
</gene>
<name>A0ACB9ZF43_9PEZI</name>
<dbReference type="EMBL" id="MU393425">
    <property type="protein sequence ID" value="KAI4870213.1"/>
    <property type="molecule type" value="Genomic_DNA"/>
</dbReference>
<evidence type="ECO:0000313" key="1">
    <source>
        <dbReference type="EMBL" id="KAI4870213.1"/>
    </source>
</evidence>
<accession>A0ACB9ZF43</accession>
<comment type="caution">
    <text evidence="1">The sequence shown here is derived from an EMBL/GenBank/DDBJ whole genome shotgun (WGS) entry which is preliminary data.</text>
</comment>
<evidence type="ECO:0000313" key="2">
    <source>
        <dbReference type="Proteomes" id="UP001497700"/>
    </source>
</evidence>
<proteinExistence type="predicted"/>
<organism evidence="1 2">
    <name type="scientific">Hypoxylon rubiginosum</name>
    <dbReference type="NCBI Taxonomy" id="110542"/>
    <lineage>
        <taxon>Eukaryota</taxon>
        <taxon>Fungi</taxon>
        <taxon>Dikarya</taxon>
        <taxon>Ascomycota</taxon>
        <taxon>Pezizomycotina</taxon>
        <taxon>Sordariomycetes</taxon>
        <taxon>Xylariomycetidae</taxon>
        <taxon>Xylariales</taxon>
        <taxon>Hypoxylaceae</taxon>
        <taxon>Hypoxylon</taxon>
    </lineage>
</organism>
<keyword evidence="2" id="KW-1185">Reference proteome</keyword>